<dbReference type="STRING" id="6412.T1EIU0"/>
<dbReference type="SMART" id="SM00228">
    <property type="entry name" value="PDZ"/>
    <property type="match status" value="1"/>
</dbReference>
<dbReference type="InterPro" id="IPR050604">
    <property type="entry name" value="PDZ-LIM_domain"/>
</dbReference>
<dbReference type="eggNOG" id="KOG1703">
    <property type="taxonomic scope" value="Eukaryota"/>
</dbReference>
<reference evidence="6" key="3">
    <citation type="submission" date="2015-06" db="UniProtKB">
        <authorList>
            <consortium name="EnsemblMetazoa"/>
        </authorList>
    </citation>
    <scope>IDENTIFICATION</scope>
</reference>
<dbReference type="PANTHER" id="PTHR24214">
    <property type="entry name" value="PDZ AND LIM DOMAIN PROTEIN ZASP"/>
    <property type="match status" value="1"/>
</dbReference>
<keyword evidence="3" id="KW-0479">Metal-binding</keyword>
<evidence type="ECO:0000313" key="7">
    <source>
        <dbReference type="Proteomes" id="UP000015101"/>
    </source>
</evidence>
<evidence type="ECO:0000313" key="6">
    <source>
        <dbReference type="EnsemblMetazoa" id="HelroP138335"/>
    </source>
</evidence>
<dbReference type="OMA" id="TQANTHI"/>
<dbReference type="HOGENOM" id="CLU_149433_3_2_1"/>
<organism evidence="6 7">
    <name type="scientific">Helobdella robusta</name>
    <name type="common">Californian leech</name>
    <dbReference type="NCBI Taxonomy" id="6412"/>
    <lineage>
        <taxon>Eukaryota</taxon>
        <taxon>Metazoa</taxon>
        <taxon>Spiralia</taxon>
        <taxon>Lophotrochozoa</taxon>
        <taxon>Annelida</taxon>
        <taxon>Clitellata</taxon>
        <taxon>Hirudinea</taxon>
        <taxon>Rhynchobdellida</taxon>
        <taxon>Glossiphoniidae</taxon>
        <taxon>Helobdella</taxon>
    </lineage>
</organism>
<dbReference type="OrthoDB" id="44841at2759"/>
<evidence type="ECO:0000259" key="4">
    <source>
        <dbReference type="PROSITE" id="PS50106"/>
    </source>
</evidence>
<name>T1EIU0_HELRO</name>
<evidence type="ECO:0000256" key="3">
    <source>
        <dbReference type="ARBA" id="ARBA00023038"/>
    </source>
</evidence>
<dbReference type="InterPro" id="IPR036034">
    <property type="entry name" value="PDZ_sf"/>
</dbReference>
<dbReference type="InParanoid" id="T1EIU0"/>
<dbReference type="GeneID" id="20196490"/>
<dbReference type="GO" id="GO:0005737">
    <property type="term" value="C:cytoplasm"/>
    <property type="evidence" value="ECO:0007669"/>
    <property type="project" value="UniProtKB-SubCell"/>
</dbReference>
<dbReference type="FunFam" id="2.30.42.10:FF:000055">
    <property type="entry name" value="PDZ and LIM domain protein 3"/>
    <property type="match status" value="1"/>
</dbReference>
<keyword evidence="7" id="KW-1185">Reference proteome</keyword>
<evidence type="ECO:0000256" key="1">
    <source>
        <dbReference type="ARBA" id="ARBA00004496"/>
    </source>
</evidence>
<dbReference type="CDD" id="cd23068">
    <property type="entry name" value="PDZ_ZASP52-like"/>
    <property type="match status" value="1"/>
</dbReference>
<evidence type="ECO:0000256" key="2">
    <source>
        <dbReference type="ARBA" id="ARBA00022490"/>
    </source>
</evidence>
<sequence>PWGFRMAGGKDFGVPLVIQRVNPGSLSSQCGLQEGDTIVQIGGVSSSSLTHREAQDLILSLGNSLELKLER</sequence>
<keyword evidence="3" id="KW-0862">Zinc</keyword>
<dbReference type="SUPFAM" id="SSF50156">
    <property type="entry name" value="PDZ domain-like"/>
    <property type="match status" value="1"/>
</dbReference>
<dbReference type="EMBL" id="AMQM01004649">
    <property type="status" value="NOT_ANNOTATED_CDS"/>
    <property type="molecule type" value="Genomic_DNA"/>
</dbReference>
<dbReference type="PROSITE" id="PS50106">
    <property type="entry name" value="PDZ"/>
    <property type="match status" value="1"/>
</dbReference>
<dbReference type="AlphaFoldDB" id="T1EIU0"/>
<keyword evidence="2" id="KW-0963">Cytoplasm</keyword>
<reference evidence="7" key="1">
    <citation type="submission" date="2012-12" db="EMBL/GenBank/DDBJ databases">
        <authorList>
            <person name="Hellsten U."/>
            <person name="Grimwood J."/>
            <person name="Chapman J.A."/>
            <person name="Shapiro H."/>
            <person name="Aerts A."/>
            <person name="Otillar R.P."/>
            <person name="Terry A.Y."/>
            <person name="Boore J.L."/>
            <person name="Simakov O."/>
            <person name="Marletaz F."/>
            <person name="Cho S.-J."/>
            <person name="Edsinger-Gonzales E."/>
            <person name="Havlak P."/>
            <person name="Kuo D.-H."/>
            <person name="Larsson T."/>
            <person name="Lv J."/>
            <person name="Arendt D."/>
            <person name="Savage R."/>
            <person name="Osoegawa K."/>
            <person name="de Jong P."/>
            <person name="Lindberg D.R."/>
            <person name="Seaver E.C."/>
            <person name="Weisblat D.A."/>
            <person name="Putnam N.H."/>
            <person name="Grigoriev I.V."/>
            <person name="Rokhsar D.S."/>
        </authorList>
    </citation>
    <scope>NUCLEOTIDE SEQUENCE</scope>
</reference>
<accession>T1EIU0</accession>
<dbReference type="PANTHER" id="PTHR24214:SF38">
    <property type="entry name" value="PDZ AND LIM DOMAIN PROTEIN ZASP-RELATED"/>
    <property type="match status" value="1"/>
</dbReference>
<comment type="subcellular location">
    <subcellularLocation>
        <location evidence="1">Cytoplasm</location>
    </subcellularLocation>
</comment>
<evidence type="ECO:0000313" key="5">
    <source>
        <dbReference type="EMBL" id="ESO03362.1"/>
    </source>
</evidence>
<feature type="domain" description="PDZ" evidence="4">
    <location>
        <begin position="1"/>
        <end position="71"/>
    </location>
</feature>
<reference evidence="5 7" key="2">
    <citation type="journal article" date="2013" name="Nature">
        <title>Insights into bilaterian evolution from three spiralian genomes.</title>
        <authorList>
            <person name="Simakov O."/>
            <person name="Marletaz F."/>
            <person name="Cho S.J."/>
            <person name="Edsinger-Gonzales E."/>
            <person name="Havlak P."/>
            <person name="Hellsten U."/>
            <person name="Kuo D.H."/>
            <person name="Larsson T."/>
            <person name="Lv J."/>
            <person name="Arendt D."/>
            <person name="Savage R."/>
            <person name="Osoegawa K."/>
            <person name="de Jong P."/>
            <person name="Grimwood J."/>
            <person name="Chapman J.A."/>
            <person name="Shapiro H."/>
            <person name="Aerts A."/>
            <person name="Otillar R.P."/>
            <person name="Terry A.Y."/>
            <person name="Boore J.L."/>
            <person name="Grigoriev I.V."/>
            <person name="Lindberg D.R."/>
            <person name="Seaver E.C."/>
            <person name="Weisblat D.A."/>
            <person name="Putnam N.H."/>
            <person name="Rokhsar D.S."/>
        </authorList>
    </citation>
    <scope>NUCLEOTIDE SEQUENCE</scope>
</reference>
<dbReference type="Proteomes" id="UP000015101">
    <property type="component" value="Unassembled WGS sequence"/>
</dbReference>
<dbReference type="Gene3D" id="2.30.42.10">
    <property type="match status" value="1"/>
</dbReference>
<proteinExistence type="predicted"/>
<protein>
    <recommendedName>
        <fullName evidence="4">PDZ domain-containing protein</fullName>
    </recommendedName>
</protein>
<dbReference type="CTD" id="20196490"/>
<keyword evidence="3" id="KW-0440">LIM domain</keyword>
<dbReference type="EMBL" id="KB096633">
    <property type="protein sequence ID" value="ESO03362.1"/>
    <property type="molecule type" value="Genomic_DNA"/>
</dbReference>
<dbReference type="EnsemblMetazoa" id="HelroT138335">
    <property type="protein sequence ID" value="HelroP138335"/>
    <property type="gene ID" value="HelroG138335"/>
</dbReference>
<dbReference type="Pfam" id="PF00595">
    <property type="entry name" value="PDZ"/>
    <property type="match status" value="1"/>
</dbReference>
<dbReference type="KEGG" id="hro:HELRODRAFT_138335"/>
<dbReference type="InterPro" id="IPR001478">
    <property type="entry name" value="PDZ"/>
</dbReference>
<gene>
    <name evidence="6" type="primary">20196490</name>
    <name evidence="5" type="ORF">HELRODRAFT_138335</name>
</gene>
<dbReference type="RefSeq" id="XP_009018510.1">
    <property type="nucleotide sequence ID" value="XM_009020262.1"/>
</dbReference>